<accession>A0A6N4TIK0</accession>
<dbReference type="Proteomes" id="UP000464754">
    <property type="component" value="Chromosome"/>
</dbReference>
<dbReference type="KEGG" id="aarg:Aargi30884_15810"/>
<dbReference type="AlphaFoldDB" id="A0A6N4TIK0"/>
<sequence>MEKFKEVELKLYERGYYVFNMVGIYNDEYEICNGNGNIVKDHLDLKGLNDFLNNL</sequence>
<dbReference type="RefSeq" id="WP_158572201.1">
    <property type="nucleotide sequence ID" value="NZ_AP019695.1"/>
</dbReference>
<evidence type="ECO:0000313" key="2">
    <source>
        <dbReference type="Proteomes" id="UP000464754"/>
    </source>
</evidence>
<reference evidence="2" key="1">
    <citation type="submission" date="2019-05" db="EMBL/GenBank/DDBJ databases">
        <title>Complete genome sequencing of Absiella argi strain JCM 30884.</title>
        <authorList>
            <person name="Sakamoto M."/>
            <person name="Murakami T."/>
            <person name="Mori H."/>
        </authorList>
    </citation>
    <scope>NUCLEOTIDE SEQUENCE [LARGE SCALE GENOMIC DNA]</scope>
    <source>
        <strain evidence="2">JCM 30884</strain>
    </source>
</reference>
<keyword evidence="2" id="KW-1185">Reference proteome</keyword>
<name>A0A6N4TIK0_9FIRM</name>
<dbReference type="EMBL" id="AP019695">
    <property type="protein sequence ID" value="BBK22678.1"/>
    <property type="molecule type" value="Genomic_DNA"/>
</dbReference>
<evidence type="ECO:0000313" key="1">
    <source>
        <dbReference type="EMBL" id="BBK22678.1"/>
    </source>
</evidence>
<organism evidence="1 2">
    <name type="scientific">Amedibacterium intestinale</name>
    <dbReference type="NCBI Taxonomy" id="2583452"/>
    <lineage>
        <taxon>Bacteria</taxon>
        <taxon>Bacillati</taxon>
        <taxon>Bacillota</taxon>
        <taxon>Erysipelotrichia</taxon>
        <taxon>Erysipelotrichales</taxon>
        <taxon>Erysipelotrichaceae</taxon>
        <taxon>Amedibacterium</taxon>
    </lineage>
</organism>
<protein>
    <submittedName>
        <fullName evidence="1">Uncharacterized protein</fullName>
    </submittedName>
</protein>
<proteinExistence type="predicted"/>
<gene>
    <name evidence="1" type="ORF">Aargi30884_15810</name>
</gene>